<dbReference type="AlphaFoldDB" id="K4AJ93"/>
<dbReference type="Proteomes" id="UP000004995">
    <property type="component" value="Unassembled WGS sequence"/>
</dbReference>
<sequence length="526" mass="58449">MSSLPRVGRDGVSDSSSSSDGPLQLHVYEDGGALRSFIVDISNRPRHERVLLPAGEPSRVSPLVDYLSRGVGEPSSRSGRRLRVVSDRRRPAPRQARQPAVRAPPAVVGRRLRVVSDRRRPAPRQARLPAVRAPPAVLCVNPRGATPRPAAAEDTMASRDDLVGVYKGGCLLYLTHRRTFNQADHPGVTLSWRVGTTPDGDDYGEIVRRARSHSLPGRCGAEGASRHGVHRSPSAGEPLNLYRQPDGATSGNGVDSAKGMQIFVPKINDKQKFPQDGTGDIVESFGKLKLSEVKKELQKMEKNFIHLIESGDKAMERQLVDAIHSLSDNQGITRYSYLVVTLVLGWNIWSCLIQVVKVIILKLIQEEEDDEDDLNYDPAHDDDDEDDDDDYMNGLAQLPPLPPGTYYWNGITMVDRIGAVRDLNPEFHILGFGSNLTIHERIRLWATGDTMGFDFQPTEMLRYVWRLELLLNGENPGNLAHSVNEPPVPNPGDYDEGWTTDEEMVFSDMEEEDLDLENGSNDMDED</sequence>
<accession>K4AJ93</accession>
<feature type="region of interest" description="Disordered" evidence="1">
    <location>
        <begin position="479"/>
        <end position="499"/>
    </location>
</feature>
<name>K4AJ93_SETIT</name>
<evidence type="ECO:0000313" key="3">
    <source>
        <dbReference type="Proteomes" id="UP000004995"/>
    </source>
</evidence>
<dbReference type="Gramene" id="KQK86717">
    <property type="protein sequence ID" value="KQK86717"/>
    <property type="gene ID" value="SETIT_038958mg"/>
</dbReference>
<dbReference type="STRING" id="4555.K4AJ93"/>
<dbReference type="EnsemblPlants" id="KQK86717">
    <property type="protein sequence ID" value="KQK86717"/>
    <property type="gene ID" value="SETIT_038958mg"/>
</dbReference>
<dbReference type="FunCoup" id="K4AJ93">
    <property type="interactions" value="304"/>
</dbReference>
<proteinExistence type="predicted"/>
<keyword evidence="3" id="KW-1185">Reference proteome</keyword>
<dbReference type="OMA" id="RCECHLI"/>
<reference evidence="2" key="2">
    <citation type="submission" date="2018-08" db="UniProtKB">
        <authorList>
            <consortium name="EnsemblPlants"/>
        </authorList>
    </citation>
    <scope>IDENTIFICATION</scope>
    <source>
        <strain evidence="2">Yugu1</strain>
    </source>
</reference>
<protein>
    <submittedName>
        <fullName evidence="2">Uncharacterized protein</fullName>
    </submittedName>
</protein>
<organism evidence="2 3">
    <name type="scientific">Setaria italica</name>
    <name type="common">Foxtail millet</name>
    <name type="synonym">Panicum italicum</name>
    <dbReference type="NCBI Taxonomy" id="4555"/>
    <lineage>
        <taxon>Eukaryota</taxon>
        <taxon>Viridiplantae</taxon>
        <taxon>Streptophyta</taxon>
        <taxon>Embryophyta</taxon>
        <taxon>Tracheophyta</taxon>
        <taxon>Spermatophyta</taxon>
        <taxon>Magnoliopsida</taxon>
        <taxon>Liliopsida</taxon>
        <taxon>Poales</taxon>
        <taxon>Poaceae</taxon>
        <taxon>PACMAD clade</taxon>
        <taxon>Panicoideae</taxon>
        <taxon>Panicodae</taxon>
        <taxon>Paniceae</taxon>
        <taxon>Cenchrinae</taxon>
        <taxon>Setaria</taxon>
    </lineage>
</organism>
<feature type="region of interest" description="Disordered" evidence="1">
    <location>
        <begin position="371"/>
        <end position="390"/>
    </location>
</feature>
<evidence type="ECO:0000313" key="2">
    <source>
        <dbReference type="EnsemblPlants" id="KQK86717"/>
    </source>
</evidence>
<dbReference type="HOGENOM" id="CLU_034040_0_0_1"/>
<feature type="region of interest" description="Disordered" evidence="1">
    <location>
        <begin position="215"/>
        <end position="255"/>
    </location>
</feature>
<evidence type="ECO:0000256" key="1">
    <source>
        <dbReference type="SAM" id="MobiDB-lite"/>
    </source>
</evidence>
<dbReference type="EMBL" id="AGNK02005327">
    <property type="status" value="NOT_ANNOTATED_CDS"/>
    <property type="molecule type" value="Genomic_DNA"/>
</dbReference>
<dbReference type="eggNOG" id="ENOG502SPUZ">
    <property type="taxonomic scope" value="Eukaryota"/>
</dbReference>
<dbReference type="InParanoid" id="K4AJ93"/>
<feature type="region of interest" description="Disordered" evidence="1">
    <location>
        <begin position="68"/>
        <end position="104"/>
    </location>
</feature>
<reference evidence="3" key="1">
    <citation type="journal article" date="2012" name="Nat. Biotechnol.">
        <title>Reference genome sequence of the model plant Setaria.</title>
        <authorList>
            <person name="Bennetzen J.L."/>
            <person name="Schmutz J."/>
            <person name="Wang H."/>
            <person name="Percifield R."/>
            <person name="Hawkins J."/>
            <person name="Pontaroli A.C."/>
            <person name="Estep M."/>
            <person name="Feng L."/>
            <person name="Vaughn J.N."/>
            <person name="Grimwood J."/>
            <person name="Jenkins J."/>
            <person name="Barry K."/>
            <person name="Lindquist E."/>
            <person name="Hellsten U."/>
            <person name="Deshpande S."/>
            <person name="Wang X."/>
            <person name="Wu X."/>
            <person name="Mitros T."/>
            <person name="Triplett J."/>
            <person name="Yang X."/>
            <person name="Ye C.Y."/>
            <person name="Mauro-Herrera M."/>
            <person name="Wang L."/>
            <person name="Li P."/>
            <person name="Sharma M."/>
            <person name="Sharma R."/>
            <person name="Ronald P.C."/>
            <person name="Panaud O."/>
            <person name="Kellogg E.A."/>
            <person name="Brutnell T.P."/>
            <person name="Doust A.N."/>
            <person name="Tuskan G.A."/>
            <person name="Rokhsar D."/>
            <person name="Devos K.M."/>
        </authorList>
    </citation>
    <scope>NUCLEOTIDE SEQUENCE [LARGE SCALE GENOMIC DNA]</scope>
    <source>
        <strain evidence="3">cv. Yugu1</strain>
    </source>
</reference>
<feature type="compositionally biased region" description="Low complexity" evidence="1">
    <location>
        <begin position="93"/>
        <end position="104"/>
    </location>
</feature>
<feature type="region of interest" description="Disordered" evidence="1">
    <location>
        <begin position="1"/>
        <end position="25"/>
    </location>
</feature>